<organism evidence="1 2">
    <name type="scientific">Triparma retinervis</name>
    <dbReference type="NCBI Taxonomy" id="2557542"/>
    <lineage>
        <taxon>Eukaryota</taxon>
        <taxon>Sar</taxon>
        <taxon>Stramenopiles</taxon>
        <taxon>Ochrophyta</taxon>
        <taxon>Bolidophyceae</taxon>
        <taxon>Parmales</taxon>
        <taxon>Triparmaceae</taxon>
        <taxon>Triparma</taxon>
    </lineage>
</organism>
<reference evidence="1" key="1">
    <citation type="submission" date="2022-07" db="EMBL/GenBank/DDBJ databases">
        <title>Genome analysis of Parmales, a sister group of diatoms, reveals the evolutionary specialization of diatoms from phago-mixotrophs to photoautotrophs.</title>
        <authorList>
            <person name="Ban H."/>
            <person name="Sato S."/>
            <person name="Yoshikawa S."/>
            <person name="Kazumasa Y."/>
            <person name="Nakamura Y."/>
            <person name="Ichinomiya M."/>
            <person name="Saitoh K."/>
            <person name="Sato N."/>
            <person name="Blanc-Mathieu R."/>
            <person name="Endo H."/>
            <person name="Kuwata A."/>
            <person name="Ogata H."/>
        </authorList>
    </citation>
    <scope>NUCLEOTIDE SEQUENCE</scope>
</reference>
<proteinExistence type="predicted"/>
<name>A0A9W7G0J7_9STRA</name>
<comment type="caution">
    <text evidence="1">The sequence shown here is derived from an EMBL/GenBank/DDBJ whole genome shotgun (WGS) entry which is preliminary data.</text>
</comment>
<dbReference type="AlphaFoldDB" id="A0A9W7G0J7"/>
<evidence type="ECO:0000313" key="1">
    <source>
        <dbReference type="EMBL" id="GMI26887.1"/>
    </source>
</evidence>
<evidence type="ECO:0000313" key="2">
    <source>
        <dbReference type="Proteomes" id="UP001165082"/>
    </source>
</evidence>
<dbReference type="EMBL" id="BRXZ01007314">
    <property type="protein sequence ID" value="GMI26887.1"/>
    <property type="molecule type" value="Genomic_DNA"/>
</dbReference>
<protein>
    <submittedName>
        <fullName evidence="1">Uncharacterized protein</fullName>
    </submittedName>
</protein>
<gene>
    <name evidence="1" type="ORF">TrRE_jg8227</name>
</gene>
<dbReference type="Proteomes" id="UP001165082">
    <property type="component" value="Unassembled WGS sequence"/>
</dbReference>
<sequence>DDGELQVEWVGTYGNMYNNGFVQAINDPFVIPIGDYGYEFSIIRGPEDTNSYGWTTSLNGYKTTGGISQQFNGMLRSQDVRNPGSSILNPISIGADCKVLRISGIFQENGFACAEQTQQLAACATTSWIFTVDRL</sequence>
<feature type="non-terminal residue" evidence="1">
    <location>
        <position position="1"/>
    </location>
</feature>
<accession>A0A9W7G0J7</accession>
<keyword evidence="2" id="KW-1185">Reference proteome</keyword>